<dbReference type="OrthoDB" id="3473305at2759"/>
<protein>
    <recommendedName>
        <fullName evidence="1">2EXR domain-containing protein</fullName>
    </recommendedName>
</protein>
<evidence type="ECO:0000259" key="1">
    <source>
        <dbReference type="Pfam" id="PF20150"/>
    </source>
</evidence>
<gene>
    <name evidence="2" type="ORF">CC86DRAFT_360760</name>
</gene>
<evidence type="ECO:0000313" key="2">
    <source>
        <dbReference type="EMBL" id="KAF2820196.1"/>
    </source>
</evidence>
<dbReference type="PANTHER" id="PTHR35910">
    <property type="entry name" value="2EXR DOMAIN-CONTAINING PROTEIN"/>
    <property type="match status" value="1"/>
</dbReference>
<organism evidence="2 3">
    <name type="scientific">Ophiobolus disseminans</name>
    <dbReference type="NCBI Taxonomy" id="1469910"/>
    <lineage>
        <taxon>Eukaryota</taxon>
        <taxon>Fungi</taxon>
        <taxon>Dikarya</taxon>
        <taxon>Ascomycota</taxon>
        <taxon>Pezizomycotina</taxon>
        <taxon>Dothideomycetes</taxon>
        <taxon>Pleosporomycetidae</taxon>
        <taxon>Pleosporales</taxon>
        <taxon>Pleosporineae</taxon>
        <taxon>Phaeosphaeriaceae</taxon>
        <taxon>Ophiobolus</taxon>
    </lineage>
</organism>
<dbReference type="PANTHER" id="PTHR35910:SF1">
    <property type="entry name" value="2EXR DOMAIN-CONTAINING PROTEIN"/>
    <property type="match status" value="1"/>
</dbReference>
<dbReference type="EMBL" id="MU006241">
    <property type="protein sequence ID" value="KAF2820196.1"/>
    <property type="molecule type" value="Genomic_DNA"/>
</dbReference>
<dbReference type="AlphaFoldDB" id="A0A6A6ZGS2"/>
<accession>A0A6A6ZGS2</accession>
<dbReference type="InterPro" id="IPR045518">
    <property type="entry name" value="2EXR"/>
</dbReference>
<proteinExistence type="predicted"/>
<sequence>MVTFHPFPRLPLELRIQIWQFTLIQGRIVKVRKYRNNKYYSSHTPAPAVTRVCQESRKYCTYQKLFTNTASSQYIWANFENDIMQMESTLMKEIAKDDNPERNGIRHLRLQLEDDIYGFDMSEFFFHDHQYKIRYFPNLRSCDVWVIDGLSNWVEVVMIGYWGSLPTKNIRIVDAKTGEWIDAESAGPIVSDWWNEEEDGEERFKALMKIKDGLPRVDLDE</sequence>
<reference evidence="2" key="1">
    <citation type="journal article" date="2020" name="Stud. Mycol.">
        <title>101 Dothideomycetes genomes: a test case for predicting lifestyles and emergence of pathogens.</title>
        <authorList>
            <person name="Haridas S."/>
            <person name="Albert R."/>
            <person name="Binder M."/>
            <person name="Bloem J."/>
            <person name="Labutti K."/>
            <person name="Salamov A."/>
            <person name="Andreopoulos B."/>
            <person name="Baker S."/>
            <person name="Barry K."/>
            <person name="Bills G."/>
            <person name="Bluhm B."/>
            <person name="Cannon C."/>
            <person name="Castanera R."/>
            <person name="Culley D."/>
            <person name="Daum C."/>
            <person name="Ezra D."/>
            <person name="Gonzalez J."/>
            <person name="Henrissat B."/>
            <person name="Kuo A."/>
            <person name="Liang C."/>
            <person name="Lipzen A."/>
            <person name="Lutzoni F."/>
            <person name="Magnuson J."/>
            <person name="Mondo S."/>
            <person name="Nolan M."/>
            <person name="Ohm R."/>
            <person name="Pangilinan J."/>
            <person name="Park H.-J."/>
            <person name="Ramirez L."/>
            <person name="Alfaro M."/>
            <person name="Sun H."/>
            <person name="Tritt A."/>
            <person name="Yoshinaga Y."/>
            <person name="Zwiers L.-H."/>
            <person name="Turgeon B."/>
            <person name="Goodwin S."/>
            <person name="Spatafora J."/>
            <person name="Crous P."/>
            <person name="Grigoriev I."/>
        </authorList>
    </citation>
    <scope>NUCLEOTIDE SEQUENCE</scope>
    <source>
        <strain evidence="2">CBS 113818</strain>
    </source>
</reference>
<feature type="domain" description="2EXR" evidence="1">
    <location>
        <begin position="4"/>
        <end position="84"/>
    </location>
</feature>
<dbReference type="Pfam" id="PF20150">
    <property type="entry name" value="2EXR"/>
    <property type="match status" value="1"/>
</dbReference>
<evidence type="ECO:0000313" key="3">
    <source>
        <dbReference type="Proteomes" id="UP000799424"/>
    </source>
</evidence>
<name>A0A6A6ZGS2_9PLEO</name>
<keyword evidence="3" id="KW-1185">Reference proteome</keyword>
<dbReference type="Proteomes" id="UP000799424">
    <property type="component" value="Unassembled WGS sequence"/>
</dbReference>